<dbReference type="GO" id="GO:0071949">
    <property type="term" value="F:FAD binding"/>
    <property type="evidence" value="ECO:0007669"/>
    <property type="project" value="InterPro"/>
</dbReference>
<evidence type="ECO:0000313" key="4">
    <source>
        <dbReference type="Proteomes" id="UP000019277"/>
    </source>
</evidence>
<evidence type="ECO:0000313" key="3">
    <source>
        <dbReference type="EMBL" id="EWC63323.1"/>
    </source>
</evidence>
<name>W7ISJ4_9PSEU</name>
<sequence>MTALADLRVDFCVVGGGPAGLTLALLLARSGARVVVVERSRSLDRAYRGEILQPGGQALLAGLGVLDGARDRGAHPHRRFRFVDRDRVLVDIDYGRLPGPHNCLLSVPQPHLLGELLAAAERHGAVHLAAHRVTDLVRADGRVEGVVTRCAEGERVVLAHCVVAADGRFSKVRRLAGIPEDRIDVFDQDVLWFKLPLTDATPDAVQIFRAMGNPVLAYKSYPDTVQIGWTFPHHGYRPLAARGLDHLREQIALAVPAYADQVREHLTRLGDLSVLDVFSGTARHWVADGLVLLGDAAHTHSPIGAQGINLAVQDAVLAHPLLMASKAAGDATAAFLGRFPSARRADIAKVVRLQQLQSRAMLSQGGLVSAVRPTAARVMSRTPVFRKVLNRLAYGNPRIRIATELFVR</sequence>
<dbReference type="eggNOG" id="COG0654">
    <property type="taxonomic scope" value="Bacteria"/>
</dbReference>
<dbReference type="Pfam" id="PF01494">
    <property type="entry name" value="FAD_binding_3"/>
    <property type="match status" value="1"/>
</dbReference>
<evidence type="ECO:0000256" key="1">
    <source>
        <dbReference type="ARBA" id="ARBA00023002"/>
    </source>
</evidence>
<dbReference type="InterPro" id="IPR050631">
    <property type="entry name" value="PheA/TfdB_FAD_monoxygenase"/>
</dbReference>
<dbReference type="PATRIC" id="fig|909613.9.peg.1336"/>
<reference evidence="3 4" key="1">
    <citation type="journal article" date="2014" name="Genome Announc.">
        <title>Draft Genome Sequence of the Antitrypanosomally Active Sponge-Associated Bacterium Actinokineospora sp. Strain EG49.</title>
        <authorList>
            <person name="Harjes J."/>
            <person name="Ryu T."/>
            <person name="Abdelmohsen U.R."/>
            <person name="Moitinho-Silva L."/>
            <person name="Horn H."/>
            <person name="Ravasi T."/>
            <person name="Hentschel U."/>
        </authorList>
    </citation>
    <scope>NUCLEOTIDE SEQUENCE [LARGE SCALE GENOMIC DNA]</scope>
    <source>
        <strain evidence="3 4">EG49</strain>
    </source>
</reference>
<dbReference type="PANTHER" id="PTHR43476">
    <property type="entry name" value="3-(3-HYDROXY-PHENYL)PROPIONATE/3-HYDROXYCINNAMIC ACID HYDROXYLASE"/>
    <property type="match status" value="1"/>
</dbReference>
<dbReference type="EMBL" id="AYXG01000048">
    <property type="protein sequence ID" value="EWC63323.1"/>
    <property type="molecule type" value="Genomic_DNA"/>
</dbReference>
<keyword evidence="4" id="KW-1185">Reference proteome</keyword>
<proteinExistence type="predicted"/>
<dbReference type="GO" id="GO:0016491">
    <property type="term" value="F:oxidoreductase activity"/>
    <property type="evidence" value="ECO:0007669"/>
    <property type="project" value="UniProtKB-KW"/>
</dbReference>
<accession>W7ISJ4</accession>
<dbReference type="RefSeq" id="WP_035279741.1">
    <property type="nucleotide sequence ID" value="NZ_AYXG01000048.1"/>
</dbReference>
<dbReference type="Gene3D" id="3.50.50.60">
    <property type="entry name" value="FAD/NAD(P)-binding domain"/>
    <property type="match status" value="2"/>
</dbReference>
<dbReference type="PRINTS" id="PR00420">
    <property type="entry name" value="RNGMNOXGNASE"/>
</dbReference>
<protein>
    <submittedName>
        <fullName evidence="3">2-polyprenyl-6-methoxyphenol hydroxylase and related FAD-dependent oxidoreductase</fullName>
    </submittedName>
</protein>
<dbReference type="PANTHER" id="PTHR43476:SF5">
    <property type="entry name" value="FAD-DEPENDENT MONOOXYGENASE"/>
    <property type="match status" value="1"/>
</dbReference>
<comment type="caution">
    <text evidence="3">The sequence shown here is derived from an EMBL/GenBank/DDBJ whole genome shotgun (WGS) entry which is preliminary data.</text>
</comment>
<dbReference type="Proteomes" id="UP000019277">
    <property type="component" value="Unassembled WGS sequence"/>
</dbReference>
<dbReference type="OrthoDB" id="9791689at2"/>
<dbReference type="InterPro" id="IPR002938">
    <property type="entry name" value="FAD-bd"/>
</dbReference>
<keyword evidence="1" id="KW-0560">Oxidoreductase</keyword>
<dbReference type="STRING" id="909613.UO65_1321"/>
<dbReference type="AlphaFoldDB" id="W7ISJ4"/>
<organism evidence="3 4">
    <name type="scientific">Actinokineospora spheciospongiae</name>
    <dbReference type="NCBI Taxonomy" id="909613"/>
    <lineage>
        <taxon>Bacteria</taxon>
        <taxon>Bacillati</taxon>
        <taxon>Actinomycetota</taxon>
        <taxon>Actinomycetes</taxon>
        <taxon>Pseudonocardiales</taxon>
        <taxon>Pseudonocardiaceae</taxon>
        <taxon>Actinokineospora</taxon>
    </lineage>
</organism>
<dbReference type="SUPFAM" id="SSF51905">
    <property type="entry name" value="FAD/NAD(P)-binding domain"/>
    <property type="match status" value="1"/>
</dbReference>
<dbReference type="InterPro" id="IPR036188">
    <property type="entry name" value="FAD/NAD-bd_sf"/>
</dbReference>
<feature type="domain" description="FAD-binding" evidence="2">
    <location>
        <begin position="9"/>
        <end position="352"/>
    </location>
</feature>
<gene>
    <name evidence="3" type="ORF">UO65_1321</name>
</gene>
<evidence type="ECO:0000259" key="2">
    <source>
        <dbReference type="Pfam" id="PF01494"/>
    </source>
</evidence>